<proteinExistence type="predicted"/>
<evidence type="ECO:0000313" key="8">
    <source>
        <dbReference type="EMBL" id="CAG7643534.1"/>
    </source>
</evidence>
<dbReference type="PANTHER" id="PTHR43214">
    <property type="entry name" value="TWO-COMPONENT RESPONSE REGULATOR"/>
    <property type="match status" value="1"/>
</dbReference>
<feature type="domain" description="HTH luxR-type" evidence="6">
    <location>
        <begin position="155"/>
        <end position="220"/>
    </location>
</feature>
<dbReference type="InterPro" id="IPR058245">
    <property type="entry name" value="NreC/VraR/RcsB-like_REC"/>
</dbReference>
<keyword evidence="9" id="KW-1185">Reference proteome</keyword>
<dbReference type="GO" id="GO:0006355">
    <property type="term" value="P:regulation of DNA-templated transcription"/>
    <property type="evidence" value="ECO:0007669"/>
    <property type="project" value="InterPro"/>
</dbReference>
<dbReference type="Proteomes" id="UP000693672">
    <property type="component" value="Unassembled WGS sequence"/>
</dbReference>
<gene>
    <name evidence="8" type="primary">liaR_2</name>
    <name evidence="8" type="ORF">PAESOLCIP111_04493</name>
</gene>
<evidence type="ECO:0000256" key="5">
    <source>
        <dbReference type="PROSITE-ProRule" id="PRU00169"/>
    </source>
</evidence>
<dbReference type="Pfam" id="PF00072">
    <property type="entry name" value="Response_reg"/>
    <property type="match status" value="1"/>
</dbReference>
<reference evidence="8" key="1">
    <citation type="submission" date="2021-06" db="EMBL/GenBank/DDBJ databases">
        <authorList>
            <person name="Criscuolo A."/>
        </authorList>
    </citation>
    <scope>NUCLEOTIDE SEQUENCE</scope>
    <source>
        <strain evidence="8">CIP111600</strain>
    </source>
</reference>
<evidence type="ECO:0000259" key="6">
    <source>
        <dbReference type="PROSITE" id="PS50043"/>
    </source>
</evidence>
<keyword evidence="3" id="KW-0238">DNA-binding</keyword>
<dbReference type="PROSITE" id="PS50110">
    <property type="entry name" value="RESPONSE_REGULATORY"/>
    <property type="match status" value="1"/>
</dbReference>
<dbReference type="InterPro" id="IPR000792">
    <property type="entry name" value="Tscrpt_reg_LuxR_C"/>
</dbReference>
<dbReference type="CDD" id="cd17535">
    <property type="entry name" value="REC_NarL-like"/>
    <property type="match status" value="1"/>
</dbReference>
<feature type="domain" description="Response regulatory" evidence="7">
    <location>
        <begin position="4"/>
        <end position="120"/>
    </location>
</feature>
<dbReference type="CDD" id="cd06170">
    <property type="entry name" value="LuxR_C_like"/>
    <property type="match status" value="1"/>
</dbReference>
<dbReference type="GO" id="GO:0003677">
    <property type="term" value="F:DNA binding"/>
    <property type="evidence" value="ECO:0007669"/>
    <property type="project" value="UniProtKB-KW"/>
</dbReference>
<dbReference type="EMBL" id="CAJVAS010000025">
    <property type="protein sequence ID" value="CAG7643534.1"/>
    <property type="molecule type" value="Genomic_DNA"/>
</dbReference>
<evidence type="ECO:0000259" key="7">
    <source>
        <dbReference type="PROSITE" id="PS50110"/>
    </source>
</evidence>
<dbReference type="GO" id="GO:0000160">
    <property type="term" value="P:phosphorelay signal transduction system"/>
    <property type="evidence" value="ECO:0007669"/>
    <property type="project" value="InterPro"/>
</dbReference>
<feature type="modified residue" description="4-aspartylphosphate" evidence="5">
    <location>
        <position position="55"/>
    </location>
</feature>
<dbReference type="InterPro" id="IPR001789">
    <property type="entry name" value="Sig_transdc_resp-reg_receiver"/>
</dbReference>
<organism evidence="8 9">
    <name type="scientific">Paenibacillus solanacearum</name>
    <dbReference type="NCBI Taxonomy" id="2048548"/>
    <lineage>
        <taxon>Bacteria</taxon>
        <taxon>Bacillati</taxon>
        <taxon>Bacillota</taxon>
        <taxon>Bacilli</taxon>
        <taxon>Bacillales</taxon>
        <taxon>Paenibacillaceae</taxon>
        <taxon>Paenibacillus</taxon>
    </lineage>
</organism>
<dbReference type="Pfam" id="PF00196">
    <property type="entry name" value="GerE"/>
    <property type="match status" value="1"/>
</dbReference>
<evidence type="ECO:0000256" key="4">
    <source>
        <dbReference type="ARBA" id="ARBA00023163"/>
    </source>
</evidence>
<accession>A0A916NK66</accession>
<dbReference type="PANTHER" id="PTHR43214:SF43">
    <property type="entry name" value="TWO-COMPONENT RESPONSE REGULATOR"/>
    <property type="match status" value="1"/>
</dbReference>
<dbReference type="RefSeq" id="WP_246627582.1">
    <property type="nucleotide sequence ID" value="NZ_CAJVAS010000025.1"/>
</dbReference>
<evidence type="ECO:0000256" key="1">
    <source>
        <dbReference type="ARBA" id="ARBA00022553"/>
    </source>
</evidence>
<dbReference type="SMART" id="SM00421">
    <property type="entry name" value="HTH_LUXR"/>
    <property type="match status" value="1"/>
</dbReference>
<dbReference type="AlphaFoldDB" id="A0A916NK66"/>
<keyword evidence="1 5" id="KW-0597">Phosphoprotein</keyword>
<dbReference type="PROSITE" id="PS50043">
    <property type="entry name" value="HTH_LUXR_2"/>
    <property type="match status" value="1"/>
</dbReference>
<evidence type="ECO:0000256" key="3">
    <source>
        <dbReference type="ARBA" id="ARBA00023125"/>
    </source>
</evidence>
<dbReference type="SMART" id="SM00448">
    <property type="entry name" value="REC"/>
    <property type="match status" value="1"/>
</dbReference>
<name>A0A916NK66_9BACL</name>
<keyword evidence="2" id="KW-0805">Transcription regulation</keyword>
<protein>
    <submittedName>
        <fullName evidence="8">Transcriptional regulatory protein LiaR</fullName>
    </submittedName>
</protein>
<comment type="caution">
    <text evidence="8">The sequence shown here is derived from an EMBL/GenBank/DDBJ whole genome shotgun (WGS) entry which is preliminary data.</text>
</comment>
<dbReference type="InterPro" id="IPR039420">
    <property type="entry name" value="WalR-like"/>
</dbReference>
<dbReference type="PROSITE" id="PS00622">
    <property type="entry name" value="HTH_LUXR_1"/>
    <property type="match status" value="1"/>
</dbReference>
<evidence type="ECO:0000313" key="9">
    <source>
        <dbReference type="Proteomes" id="UP000693672"/>
    </source>
</evidence>
<keyword evidence="4" id="KW-0804">Transcription</keyword>
<evidence type="ECO:0000256" key="2">
    <source>
        <dbReference type="ARBA" id="ARBA00023015"/>
    </source>
</evidence>
<sequence>MTIKLLLADDHPMVRRGLQVFLATQSDIQLVGEAASGREAIEKAEALQPDIILMDLKMPVLGGIEATRKLKQSHPDIKVIVLTSFSDQDHVIPAIRAGARGYLLKDIEPEELVRAVRRVYQGHVELHSEAAGLLMSMVAEPDSLPVDAPAASGRGLGLLDTLTPREREVLKLIAQGKSNKEIGESLFITEKTVKTHVSHLLDKLGLTDRTQAAILAVKQGMIE</sequence>